<evidence type="ECO:0000256" key="2">
    <source>
        <dbReference type="ARBA" id="ARBA00008724"/>
    </source>
</evidence>
<evidence type="ECO:0000313" key="13">
    <source>
        <dbReference type="EMBL" id="GCB76159.1"/>
    </source>
</evidence>
<dbReference type="Gene3D" id="1.10.10.200">
    <property type="match status" value="1"/>
</dbReference>
<organism evidence="13 14">
    <name type="scientific">Scyliorhinus torazame</name>
    <name type="common">Cloudy catshark</name>
    <name type="synonym">Catulus torazame</name>
    <dbReference type="NCBI Taxonomy" id="75743"/>
    <lineage>
        <taxon>Eukaryota</taxon>
        <taxon>Metazoa</taxon>
        <taxon>Chordata</taxon>
        <taxon>Craniata</taxon>
        <taxon>Vertebrata</taxon>
        <taxon>Chondrichthyes</taxon>
        <taxon>Elasmobranchii</taxon>
        <taxon>Galeomorphii</taxon>
        <taxon>Galeoidea</taxon>
        <taxon>Carcharhiniformes</taxon>
        <taxon>Scyliorhinidae</taxon>
        <taxon>Scyliorhinus</taxon>
    </lineage>
</organism>
<dbReference type="InterPro" id="IPR026564">
    <property type="entry name" value="Transcrip_reg_TACO1-like_dom3"/>
</dbReference>
<sequence>DDGINKEPISTGKLTQENEHIYNLWCSGRVCCEGMLIQLKFLKRQDLLNVLARMMRPASDQVQIKVTMNEEDMDTYVFAIGSRKAMVRMQKEMQDLSEFCSDKPKSGIKFGLPDSLSILSEMGEVTEGILDNRGKMKADKNRARVEENFLKMTHAQRQEAAQTRREEKKRAEKERIMNEEDPEKQRRLEEAALRREQKKLEKRQMKMKQIKVKAMTSFSNITSQDSPTILGTGLVNLSSVAIISFPEVIKGIHAMATISAFQSACSWNRKCLLSSLWCSAKLLPKPRVLLSAFIPFSEQASDHHRAFTPCAEIHTSAVNYAGHNKWSKVKHIKGPKDAARSRMFAKLSIMLRLAVREGGSNPEFNTQLANIIEQCRAKNMPKVSIEAAIKGAKSKTSTYSLYEGRGPGGSSLLIEVLTDNSSRSHQELKSILNKNGGAMGEGARHCFQRKGVVTVIGQDKDGQEIQLEQALELAIEAGAEDVKQAEDEEEKVILKFVSDMPSLRDVRERLNTLGLLTIMTGPEFIATTTVQLTDTDLEAAFCLIQRIDEYRDVIKVYDNIESQG</sequence>
<evidence type="ECO:0000259" key="12">
    <source>
        <dbReference type="Pfam" id="PF20772"/>
    </source>
</evidence>
<reference evidence="13 14" key="1">
    <citation type="journal article" date="2018" name="Nat. Ecol. Evol.">
        <title>Shark genomes provide insights into elasmobranch evolution and the origin of vertebrates.</title>
        <authorList>
            <person name="Hara Y"/>
            <person name="Yamaguchi K"/>
            <person name="Onimaru K"/>
            <person name="Kadota M"/>
            <person name="Koyanagi M"/>
            <person name="Keeley SD"/>
            <person name="Tatsumi K"/>
            <person name="Tanaka K"/>
            <person name="Motone F"/>
            <person name="Kageyama Y"/>
            <person name="Nozu R"/>
            <person name="Adachi N"/>
            <person name="Nishimura O"/>
            <person name="Nakagawa R"/>
            <person name="Tanegashima C"/>
            <person name="Kiyatake I"/>
            <person name="Matsumoto R"/>
            <person name="Murakumo K"/>
            <person name="Nishida K"/>
            <person name="Terakita A"/>
            <person name="Kuratani S"/>
            <person name="Sato K"/>
            <person name="Hyodo S Kuraku.S."/>
        </authorList>
    </citation>
    <scope>NUCLEOTIDE SEQUENCE [LARGE SCALE GENOMIC DNA]</scope>
</reference>
<name>A0A401PSP3_SCYTO</name>
<comment type="similarity">
    <text evidence="2">Belongs to the TACO1 family.</text>
</comment>
<keyword evidence="14" id="KW-1185">Reference proteome</keyword>
<dbReference type="GO" id="GO:0005739">
    <property type="term" value="C:mitochondrion"/>
    <property type="evidence" value="ECO:0007669"/>
    <property type="project" value="UniProtKB-SubCell"/>
</dbReference>
<dbReference type="HAMAP" id="MF_00693">
    <property type="entry name" value="Transcrip_reg_TACO1"/>
    <property type="match status" value="1"/>
</dbReference>
<gene>
    <name evidence="13" type="ORF">scyTo_0019098</name>
</gene>
<dbReference type="OrthoDB" id="2017544at2759"/>
<dbReference type="InterPro" id="IPR049083">
    <property type="entry name" value="TACO1_YebC_N"/>
</dbReference>
<dbReference type="InterPro" id="IPR012879">
    <property type="entry name" value="CCDC47"/>
</dbReference>
<protein>
    <recommendedName>
        <fullName evidence="8">Translational activator of cytochrome c oxidase 1</fullName>
    </recommendedName>
    <alternativeName>
        <fullName evidence="9">Coiled-coil domain-containing protein 44</fullName>
    </alternativeName>
</protein>
<dbReference type="Gene3D" id="3.30.70.980">
    <property type="match status" value="2"/>
</dbReference>
<accession>A0A401PSP3</accession>
<dbReference type="FunFam" id="3.30.70.980:FF:000008">
    <property type="entry name" value="Translational activator of cytochrome c oxidase 1"/>
    <property type="match status" value="1"/>
</dbReference>
<dbReference type="GO" id="GO:0032469">
    <property type="term" value="P:endoplasmic reticulum calcium ion homeostasis"/>
    <property type="evidence" value="ECO:0007669"/>
    <property type="project" value="InterPro"/>
</dbReference>
<evidence type="ECO:0000256" key="6">
    <source>
        <dbReference type="ARBA" id="ARBA00023159"/>
    </source>
</evidence>
<feature type="non-terminal residue" evidence="13">
    <location>
        <position position="1"/>
    </location>
</feature>
<proteinExistence type="inferred from homology"/>
<dbReference type="InterPro" id="IPR017856">
    <property type="entry name" value="Integrase-like_N"/>
</dbReference>
<evidence type="ECO:0000256" key="10">
    <source>
        <dbReference type="SAM" id="MobiDB-lite"/>
    </source>
</evidence>
<feature type="domain" description="TACO1/YebC-like second and third" evidence="11">
    <location>
        <begin position="401"/>
        <end position="560"/>
    </location>
</feature>
<dbReference type="Pfam" id="PF07946">
    <property type="entry name" value="CCDC47"/>
    <property type="match status" value="1"/>
</dbReference>
<feature type="region of interest" description="Disordered" evidence="10">
    <location>
        <begin position="155"/>
        <end position="187"/>
    </location>
</feature>
<evidence type="ECO:0000313" key="14">
    <source>
        <dbReference type="Proteomes" id="UP000288216"/>
    </source>
</evidence>
<dbReference type="STRING" id="75743.A0A401PSP3"/>
<dbReference type="GO" id="GO:0006417">
    <property type="term" value="P:regulation of translation"/>
    <property type="evidence" value="ECO:0007669"/>
    <property type="project" value="UniProtKB-KW"/>
</dbReference>
<dbReference type="PANTHER" id="PTHR12532">
    <property type="entry name" value="TRANSLATIONAL ACTIVATOR OF CYTOCHROME C OXIDASE 1"/>
    <property type="match status" value="1"/>
</dbReference>
<keyword evidence="5" id="KW-0496">Mitochondrion</keyword>
<dbReference type="FunFam" id="1.10.10.200:FF:000002">
    <property type="entry name" value="Probable transcriptional regulatory protein CLM62_37755"/>
    <property type="match status" value="1"/>
</dbReference>
<evidence type="ECO:0000256" key="3">
    <source>
        <dbReference type="ARBA" id="ARBA00022845"/>
    </source>
</evidence>
<comment type="function">
    <text evidence="7">Acts as a translational activator of mitochondrially-encoded cytochrome c oxidase 1.</text>
</comment>
<keyword evidence="6" id="KW-0010">Activator</keyword>
<evidence type="ECO:0000256" key="8">
    <source>
        <dbReference type="ARBA" id="ARBA00073666"/>
    </source>
</evidence>
<dbReference type="SUPFAM" id="SSF75625">
    <property type="entry name" value="YebC-like"/>
    <property type="match status" value="1"/>
</dbReference>
<evidence type="ECO:0000256" key="4">
    <source>
        <dbReference type="ARBA" id="ARBA00023054"/>
    </source>
</evidence>
<dbReference type="Pfam" id="PF01709">
    <property type="entry name" value="Transcrip_reg"/>
    <property type="match status" value="1"/>
</dbReference>
<comment type="caution">
    <text evidence="13">The sequence shown here is derived from an EMBL/GenBank/DDBJ whole genome shotgun (WGS) entry which is preliminary data.</text>
</comment>
<keyword evidence="3" id="KW-0810">Translation regulation</keyword>
<dbReference type="GO" id="GO:0005783">
    <property type="term" value="C:endoplasmic reticulum"/>
    <property type="evidence" value="ECO:0007669"/>
    <property type="project" value="InterPro"/>
</dbReference>
<dbReference type="EMBL" id="BFAA01013902">
    <property type="protein sequence ID" value="GCB76159.1"/>
    <property type="molecule type" value="Genomic_DNA"/>
</dbReference>
<dbReference type="PANTHER" id="PTHR12532:SF0">
    <property type="entry name" value="TRANSLATIONAL ACTIVATOR OF CYTOCHROME C OXIDASE 1"/>
    <property type="match status" value="1"/>
</dbReference>
<evidence type="ECO:0000256" key="1">
    <source>
        <dbReference type="ARBA" id="ARBA00004173"/>
    </source>
</evidence>
<feature type="compositionally biased region" description="Basic and acidic residues" evidence="10">
    <location>
        <begin position="162"/>
        <end position="187"/>
    </location>
</feature>
<evidence type="ECO:0000256" key="7">
    <source>
        <dbReference type="ARBA" id="ARBA00053642"/>
    </source>
</evidence>
<dbReference type="InterPro" id="IPR048300">
    <property type="entry name" value="TACO1_YebC-like_2nd/3rd_dom"/>
</dbReference>
<evidence type="ECO:0000256" key="9">
    <source>
        <dbReference type="ARBA" id="ARBA00075676"/>
    </source>
</evidence>
<dbReference type="Proteomes" id="UP000288216">
    <property type="component" value="Unassembled WGS sequence"/>
</dbReference>
<feature type="domain" description="TACO1/YebC-like N-terminal" evidence="12">
    <location>
        <begin position="324"/>
        <end position="394"/>
    </location>
</feature>
<keyword evidence="4" id="KW-0175">Coiled coil</keyword>
<dbReference type="GO" id="GO:0005509">
    <property type="term" value="F:calcium ion binding"/>
    <property type="evidence" value="ECO:0007669"/>
    <property type="project" value="InterPro"/>
</dbReference>
<evidence type="ECO:0000259" key="11">
    <source>
        <dbReference type="Pfam" id="PF01709"/>
    </source>
</evidence>
<evidence type="ECO:0000256" key="5">
    <source>
        <dbReference type="ARBA" id="ARBA00023128"/>
    </source>
</evidence>
<dbReference type="AlphaFoldDB" id="A0A401PSP3"/>
<dbReference type="Pfam" id="PF20772">
    <property type="entry name" value="TACO1_YebC_N"/>
    <property type="match status" value="1"/>
</dbReference>
<dbReference type="InterPro" id="IPR029072">
    <property type="entry name" value="YebC-like"/>
</dbReference>
<comment type="subcellular location">
    <subcellularLocation>
        <location evidence="1">Mitochondrion</location>
    </subcellularLocation>
</comment>
<dbReference type="InterPro" id="IPR002876">
    <property type="entry name" value="Transcrip_reg_TACO1-like"/>
</dbReference>